<feature type="compositionally biased region" description="Low complexity" evidence="9">
    <location>
        <begin position="555"/>
        <end position="600"/>
    </location>
</feature>
<dbReference type="PANTHER" id="PTHR11685">
    <property type="entry name" value="RBR FAMILY RING FINGER AND IBR DOMAIN-CONTAINING"/>
    <property type="match status" value="1"/>
</dbReference>
<keyword evidence="4" id="KW-0479">Metal-binding</keyword>
<keyword evidence="6" id="KW-0863">Zinc-finger</keyword>
<dbReference type="InterPro" id="IPR044066">
    <property type="entry name" value="TRIAD_supradom"/>
</dbReference>
<reference evidence="11 12" key="1">
    <citation type="journal article" date="2018" name="Biotechnol. Biofuels">
        <title>Integrative visual omics of the white-rot fungus Polyporus brumalis exposes the biotechnological potential of its oxidative enzymes for delignifying raw plant biomass.</title>
        <authorList>
            <person name="Miyauchi S."/>
            <person name="Rancon A."/>
            <person name="Drula E."/>
            <person name="Hage H."/>
            <person name="Chaduli D."/>
            <person name="Favel A."/>
            <person name="Grisel S."/>
            <person name="Henrissat B."/>
            <person name="Herpoel-Gimbert I."/>
            <person name="Ruiz-Duenas F.J."/>
            <person name="Chevret D."/>
            <person name="Hainaut M."/>
            <person name="Lin J."/>
            <person name="Wang M."/>
            <person name="Pangilinan J."/>
            <person name="Lipzen A."/>
            <person name="Lesage-Meessen L."/>
            <person name="Navarro D."/>
            <person name="Riley R."/>
            <person name="Grigoriev I.V."/>
            <person name="Zhou S."/>
            <person name="Raouche S."/>
            <person name="Rosso M.N."/>
        </authorList>
    </citation>
    <scope>NUCLEOTIDE SEQUENCE [LARGE SCALE GENOMIC DNA]</scope>
    <source>
        <strain evidence="11 12">BRFM 1820</strain>
    </source>
</reference>
<evidence type="ECO:0000256" key="6">
    <source>
        <dbReference type="ARBA" id="ARBA00022771"/>
    </source>
</evidence>
<dbReference type="AlphaFoldDB" id="A0A371DPP1"/>
<accession>A0A371DPP1</accession>
<dbReference type="Gene3D" id="1.20.120.1750">
    <property type="match status" value="1"/>
</dbReference>
<dbReference type="EMBL" id="KZ857384">
    <property type="protein sequence ID" value="RDX54513.1"/>
    <property type="molecule type" value="Genomic_DNA"/>
</dbReference>
<name>A0A371DPP1_9APHY</name>
<dbReference type="Proteomes" id="UP000256964">
    <property type="component" value="Unassembled WGS sequence"/>
</dbReference>
<keyword evidence="5" id="KW-0677">Repeat</keyword>
<dbReference type="STRING" id="139420.A0A371DPP1"/>
<evidence type="ECO:0000313" key="11">
    <source>
        <dbReference type="EMBL" id="RDX54513.1"/>
    </source>
</evidence>
<sequence>MHRELSNAITCGMGVQVQVQFEKVYCTYFCAWHVSSFACFARTCASVDDLTYRSPLPSTLRSPSHMSRRRTPRSDGTQSDLHLDIARLSVSDIEQLGNGRFEGNGAQDADAQYAFRLALEEARAQEGLIRDRTLALRMQVDEDRPRAQLAQLNAIPGPSVARPALTPTQGPAAARNAVTFARPPNPDLAYPPGRTAAPSNPPPTGGGWGFLTSVWDWWFGPSVPAATISIPPPPPTRRPIAAQQNRLTGHNCVSCMDPIRGVEVGTPCGHHYDKTCILGLFEAAIKDESLFPPRCCRLPIPLRSVSSYMSADSVLKFTDKTVEFGTRKRVYCARPSCSRFLGKQYEGELAHIRAPRLECPAPGCGMVTCSSCKSEAKWGLRHRCQADEADAPILALGQQSGWARCPGCETMIELNMGCYHMTCRCRTEFCYLCRARWKTCPCPQWDEQRLLVAAQARADAQIRFGAAQPQVRVHREPAAPAAPRAPVPVRAPPLPAAPARVAPVPAALQAPARRDLMTAELPGVHPPARASQAATRVPDAAGTIARTHTIRLRQAPAVSASSSATGSTLASRTRPAAVPSASSSSSNWRSSVVRPSGSSRTTAATREQTEVEPSKKRRQDLVQQWVERLRVNHDCNHDAWKYRRGEGSCEVCHDHLRLYLFRCNGCELMACRRCRWNRL</sequence>
<feature type="region of interest" description="Disordered" evidence="9">
    <location>
        <begin position="56"/>
        <end position="79"/>
    </location>
</feature>
<evidence type="ECO:0000259" key="10">
    <source>
        <dbReference type="PROSITE" id="PS51873"/>
    </source>
</evidence>
<gene>
    <name evidence="11" type="ORF">OH76DRAFT_972603</name>
</gene>
<evidence type="ECO:0000313" key="12">
    <source>
        <dbReference type="Proteomes" id="UP000256964"/>
    </source>
</evidence>
<feature type="region of interest" description="Disordered" evidence="9">
    <location>
        <begin position="552"/>
        <end position="618"/>
    </location>
</feature>
<comment type="catalytic activity">
    <reaction evidence="1">
        <text>[E2 ubiquitin-conjugating enzyme]-S-ubiquitinyl-L-cysteine + [acceptor protein]-L-lysine = [E2 ubiquitin-conjugating enzyme]-L-cysteine + [acceptor protein]-N(6)-ubiquitinyl-L-lysine.</text>
        <dbReference type="EC" id="2.3.2.31"/>
    </reaction>
</comment>
<dbReference type="GO" id="GO:0016567">
    <property type="term" value="P:protein ubiquitination"/>
    <property type="evidence" value="ECO:0007669"/>
    <property type="project" value="InterPro"/>
</dbReference>
<dbReference type="GO" id="GO:0008270">
    <property type="term" value="F:zinc ion binding"/>
    <property type="evidence" value="ECO:0007669"/>
    <property type="project" value="UniProtKB-KW"/>
</dbReference>
<dbReference type="InterPro" id="IPR002867">
    <property type="entry name" value="IBR_dom"/>
</dbReference>
<evidence type="ECO:0000256" key="3">
    <source>
        <dbReference type="ARBA" id="ARBA00022679"/>
    </source>
</evidence>
<dbReference type="Pfam" id="PF01485">
    <property type="entry name" value="IBR"/>
    <property type="match status" value="1"/>
</dbReference>
<proteinExistence type="predicted"/>
<keyword evidence="8" id="KW-0862">Zinc</keyword>
<dbReference type="PROSITE" id="PS51873">
    <property type="entry name" value="TRIAD"/>
    <property type="match status" value="1"/>
</dbReference>
<dbReference type="SUPFAM" id="SSF57850">
    <property type="entry name" value="RING/U-box"/>
    <property type="match status" value="2"/>
</dbReference>
<evidence type="ECO:0000256" key="1">
    <source>
        <dbReference type="ARBA" id="ARBA00001798"/>
    </source>
</evidence>
<dbReference type="EC" id="2.3.2.31" evidence="2"/>
<protein>
    <recommendedName>
        <fullName evidence="2">RBR-type E3 ubiquitin transferase</fullName>
        <ecNumber evidence="2">2.3.2.31</ecNumber>
    </recommendedName>
</protein>
<evidence type="ECO:0000256" key="9">
    <source>
        <dbReference type="SAM" id="MobiDB-lite"/>
    </source>
</evidence>
<dbReference type="InterPro" id="IPR031127">
    <property type="entry name" value="E3_UB_ligase_RBR"/>
</dbReference>
<keyword evidence="3" id="KW-0808">Transferase</keyword>
<organism evidence="11 12">
    <name type="scientific">Lentinus brumalis</name>
    <dbReference type="NCBI Taxonomy" id="2498619"/>
    <lineage>
        <taxon>Eukaryota</taxon>
        <taxon>Fungi</taxon>
        <taxon>Dikarya</taxon>
        <taxon>Basidiomycota</taxon>
        <taxon>Agaricomycotina</taxon>
        <taxon>Agaricomycetes</taxon>
        <taxon>Polyporales</taxon>
        <taxon>Polyporaceae</taxon>
        <taxon>Lentinus</taxon>
    </lineage>
</organism>
<evidence type="ECO:0000256" key="4">
    <source>
        <dbReference type="ARBA" id="ARBA00022723"/>
    </source>
</evidence>
<evidence type="ECO:0000256" key="7">
    <source>
        <dbReference type="ARBA" id="ARBA00022786"/>
    </source>
</evidence>
<dbReference type="CDD" id="cd22584">
    <property type="entry name" value="Rcat_RBR_unk"/>
    <property type="match status" value="1"/>
</dbReference>
<evidence type="ECO:0000256" key="2">
    <source>
        <dbReference type="ARBA" id="ARBA00012251"/>
    </source>
</evidence>
<feature type="domain" description="RING-type" evidence="10">
    <location>
        <begin position="245"/>
        <end position="446"/>
    </location>
</feature>
<evidence type="ECO:0000256" key="8">
    <source>
        <dbReference type="ARBA" id="ARBA00022833"/>
    </source>
</evidence>
<dbReference type="OrthoDB" id="9977870at2759"/>
<dbReference type="GO" id="GO:0061630">
    <property type="term" value="F:ubiquitin protein ligase activity"/>
    <property type="evidence" value="ECO:0007669"/>
    <property type="project" value="UniProtKB-EC"/>
</dbReference>
<keyword evidence="12" id="KW-1185">Reference proteome</keyword>
<evidence type="ECO:0000256" key="5">
    <source>
        <dbReference type="ARBA" id="ARBA00022737"/>
    </source>
</evidence>
<keyword evidence="7" id="KW-0833">Ubl conjugation pathway</keyword>